<dbReference type="Proteomes" id="UP000769157">
    <property type="component" value="Unassembled WGS sequence"/>
</dbReference>
<protein>
    <submittedName>
        <fullName evidence="1">Uncharacterized protein</fullName>
    </submittedName>
</protein>
<dbReference type="EMBL" id="JAEUBE010000327">
    <property type="protein sequence ID" value="KAH3664232.1"/>
    <property type="molecule type" value="Genomic_DNA"/>
</dbReference>
<proteinExistence type="predicted"/>
<evidence type="ECO:0000313" key="1">
    <source>
        <dbReference type="EMBL" id="KAH3664232.1"/>
    </source>
</evidence>
<accession>A0A9P8P2Z5</accession>
<gene>
    <name evidence="1" type="ORF">OGAPHI_004583</name>
</gene>
<comment type="caution">
    <text evidence="1">The sequence shown here is derived from an EMBL/GenBank/DDBJ whole genome shotgun (WGS) entry which is preliminary data.</text>
</comment>
<keyword evidence="2" id="KW-1185">Reference proteome</keyword>
<reference evidence="1" key="2">
    <citation type="submission" date="2021-01" db="EMBL/GenBank/DDBJ databases">
        <authorList>
            <person name="Schikora-Tamarit M.A."/>
        </authorList>
    </citation>
    <scope>NUCLEOTIDE SEQUENCE</scope>
    <source>
        <strain evidence="1">CBS6075</strain>
    </source>
</reference>
<name>A0A9P8P2Z5_9ASCO</name>
<dbReference type="GeneID" id="70236548"/>
<sequence length="165" mass="18864">MELLQGYDSEDEVESVKVEAKVTKPKSQGREKLRRLNLGKVLGIAETKPGSVPIKEQSVEELRVNKVEHLEEEEEEDHKPVQESSKMVDLDMNKFYAENNQLISSGELDHKETVLSNSRAQYYGVGNNNLADVIEFTQKNNDKIARQIEIDRRKLKAKGKRGDRL</sequence>
<dbReference type="AlphaFoldDB" id="A0A9P8P2Z5"/>
<organism evidence="1 2">
    <name type="scientific">Ogataea philodendri</name>
    <dbReference type="NCBI Taxonomy" id="1378263"/>
    <lineage>
        <taxon>Eukaryota</taxon>
        <taxon>Fungi</taxon>
        <taxon>Dikarya</taxon>
        <taxon>Ascomycota</taxon>
        <taxon>Saccharomycotina</taxon>
        <taxon>Pichiomycetes</taxon>
        <taxon>Pichiales</taxon>
        <taxon>Pichiaceae</taxon>
        <taxon>Ogataea</taxon>
    </lineage>
</organism>
<dbReference type="OrthoDB" id="3994209at2759"/>
<reference evidence="1" key="1">
    <citation type="journal article" date="2021" name="Open Biol.">
        <title>Shared evolutionary footprints suggest mitochondrial oxidative damage underlies multiple complex I losses in fungi.</title>
        <authorList>
            <person name="Schikora-Tamarit M.A."/>
            <person name="Marcet-Houben M."/>
            <person name="Nosek J."/>
            <person name="Gabaldon T."/>
        </authorList>
    </citation>
    <scope>NUCLEOTIDE SEQUENCE</scope>
    <source>
        <strain evidence="1">CBS6075</strain>
    </source>
</reference>
<dbReference type="RefSeq" id="XP_046060504.1">
    <property type="nucleotide sequence ID" value="XM_046205677.1"/>
</dbReference>
<evidence type="ECO:0000313" key="2">
    <source>
        <dbReference type="Proteomes" id="UP000769157"/>
    </source>
</evidence>